<protein>
    <submittedName>
        <fullName evidence="2">Uncharacterized protein</fullName>
    </submittedName>
</protein>
<evidence type="ECO:0000256" key="1">
    <source>
        <dbReference type="SAM" id="MobiDB-lite"/>
    </source>
</evidence>
<reference evidence="2 3" key="1">
    <citation type="submission" date="2024-08" db="EMBL/GenBank/DDBJ databases">
        <authorList>
            <person name="Lu H."/>
        </authorList>
    </citation>
    <scope>NUCLEOTIDE SEQUENCE [LARGE SCALE GENOMIC DNA]</scope>
    <source>
        <strain evidence="2 3">BYS180W</strain>
    </source>
</reference>
<evidence type="ECO:0000313" key="3">
    <source>
        <dbReference type="Proteomes" id="UP001606099"/>
    </source>
</evidence>
<organism evidence="2 3">
    <name type="scientific">Roseateles rivi</name>
    <dbReference type="NCBI Taxonomy" id="3299028"/>
    <lineage>
        <taxon>Bacteria</taxon>
        <taxon>Pseudomonadati</taxon>
        <taxon>Pseudomonadota</taxon>
        <taxon>Betaproteobacteria</taxon>
        <taxon>Burkholderiales</taxon>
        <taxon>Sphaerotilaceae</taxon>
        <taxon>Roseateles</taxon>
    </lineage>
</organism>
<keyword evidence="3" id="KW-1185">Reference proteome</keyword>
<accession>A0ABW7FXR0</accession>
<proteinExistence type="predicted"/>
<evidence type="ECO:0000313" key="2">
    <source>
        <dbReference type="EMBL" id="MFG6449099.1"/>
    </source>
</evidence>
<name>A0ABW7FXR0_9BURK</name>
<gene>
    <name evidence="2" type="ORF">ACG0Z6_12735</name>
</gene>
<dbReference type="RefSeq" id="WP_394461983.1">
    <property type="nucleotide sequence ID" value="NZ_JBIGHZ010000005.1"/>
</dbReference>
<dbReference type="EMBL" id="JBIGHZ010000005">
    <property type="protein sequence ID" value="MFG6449099.1"/>
    <property type="molecule type" value="Genomic_DNA"/>
</dbReference>
<comment type="caution">
    <text evidence="2">The sequence shown here is derived from an EMBL/GenBank/DDBJ whole genome shotgun (WGS) entry which is preliminary data.</text>
</comment>
<dbReference type="Proteomes" id="UP001606099">
    <property type="component" value="Unassembled WGS sequence"/>
</dbReference>
<feature type="region of interest" description="Disordered" evidence="1">
    <location>
        <begin position="1"/>
        <end position="32"/>
    </location>
</feature>
<sequence length="305" mass="33324">MAASIPVIVSVDHTSPASPIEPGPPRTEPISQSIGQEDVATVAKMTVPLLSTPGHTLPSATLRSLGESAPEILFAAYTRGRNSSLPLEKYAAYYVASFCAPVVLGSDSSATMRASESWGQNILLATNSLRERCRLFASIPSRELTAQVRRLQDEVIDARFELSPVLVELLRDETDADEIRRTRRALKETFERYGADALQWAGPGLAIWIDFAATDTNWKSSLDPLLHDADLAAILPVAMCFSGFKCGPDGILYLRLCSTAARCGRSVDSDVLNRLSSVERRDKVEQQAKFIARVLETKEFGRLGL</sequence>